<evidence type="ECO:0000313" key="2">
    <source>
        <dbReference type="Proteomes" id="UP000789405"/>
    </source>
</evidence>
<evidence type="ECO:0000313" key="1">
    <source>
        <dbReference type="EMBL" id="CAG8447431.1"/>
    </source>
</evidence>
<sequence length="52" mass="6289">MAPTLTNTWELHKWKEGYIQKKPETSSDYQTRKKVVDIQIKYRGWKAYDLKS</sequence>
<proteinExistence type="predicted"/>
<dbReference type="AlphaFoldDB" id="A0A9N8VEB5"/>
<gene>
    <name evidence="1" type="ORF">DERYTH_LOCUS306</name>
</gene>
<comment type="caution">
    <text evidence="1">The sequence shown here is derived from an EMBL/GenBank/DDBJ whole genome shotgun (WGS) entry which is preliminary data.</text>
</comment>
<reference evidence="1" key="1">
    <citation type="submission" date="2021-06" db="EMBL/GenBank/DDBJ databases">
        <authorList>
            <person name="Kallberg Y."/>
            <person name="Tangrot J."/>
            <person name="Rosling A."/>
        </authorList>
    </citation>
    <scope>NUCLEOTIDE SEQUENCE</scope>
    <source>
        <strain evidence="1">MA453B</strain>
    </source>
</reference>
<dbReference type="EMBL" id="CAJVPY010000062">
    <property type="protein sequence ID" value="CAG8447431.1"/>
    <property type="molecule type" value="Genomic_DNA"/>
</dbReference>
<accession>A0A9N8VEB5</accession>
<protein>
    <submittedName>
        <fullName evidence="1">2254_t:CDS:1</fullName>
    </submittedName>
</protein>
<organism evidence="1 2">
    <name type="scientific">Dentiscutata erythropus</name>
    <dbReference type="NCBI Taxonomy" id="1348616"/>
    <lineage>
        <taxon>Eukaryota</taxon>
        <taxon>Fungi</taxon>
        <taxon>Fungi incertae sedis</taxon>
        <taxon>Mucoromycota</taxon>
        <taxon>Glomeromycotina</taxon>
        <taxon>Glomeromycetes</taxon>
        <taxon>Diversisporales</taxon>
        <taxon>Gigasporaceae</taxon>
        <taxon>Dentiscutata</taxon>
    </lineage>
</organism>
<name>A0A9N8VEB5_9GLOM</name>
<dbReference type="Proteomes" id="UP000789405">
    <property type="component" value="Unassembled WGS sequence"/>
</dbReference>
<keyword evidence="2" id="KW-1185">Reference proteome</keyword>